<evidence type="ECO:0000256" key="1">
    <source>
        <dbReference type="ARBA" id="ARBA00022630"/>
    </source>
</evidence>
<dbReference type="InterPro" id="IPR003680">
    <property type="entry name" value="Flavodoxin_fold"/>
</dbReference>
<dbReference type="Proteomes" id="UP000322139">
    <property type="component" value="Unassembled WGS sequence"/>
</dbReference>
<dbReference type="PANTHER" id="PTHR43278:SF4">
    <property type="entry name" value="NAD(P)H-DEPENDENT FMN-CONTAINING OXIDOREDUCTASE YWQN-RELATED"/>
    <property type="match status" value="1"/>
</dbReference>
<dbReference type="PANTHER" id="PTHR43278">
    <property type="entry name" value="NAD(P)H-DEPENDENT FMN-CONTAINING OXIDOREDUCTASE YWQN-RELATED"/>
    <property type="match status" value="1"/>
</dbReference>
<evidence type="ECO:0000313" key="4">
    <source>
        <dbReference type="EMBL" id="TYS50459.1"/>
    </source>
</evidence>
<dbReference type="Pfam" id="PF02525">
    <property type="entry name" value="Flavodoxin_2"/>
    <property type="match status" value="1"/>
</dbReference>
<comment type="caution">
    <text evidence="4">The sequence shown here is derived from an EMBL/GenBank/DDBJ whole genome shotgun (WGS) entry which is preliminary data.</text>
</comment>
<name>A0A5D4RHZ0_9BACI</name>
<protein>
    <submittedName>
        <fullName evidence="4">Flavodoxin family protein</fullName>
    </submittedName>
</protein>
<keyword evidence="2" id="KW-0288">FMN</keyword>
<dbReference type="InterPro" id="IPR051796">
    <property type="entry name" value="ISF_SsuE-like"/>
</dbReference>
<reference evidence="4 5" key="1">
    <citation type="submission" date="2019-08" db="EMBL/GenBank/DDBJ databases">
        <title>Bacillus genomes from the desert of Cuatro Cienegas, Coahuila.</title>
        <authorList>
            <person name="Olmedo-Alvarez G."/>
        </authorList>
    </citation>
    <scope>NUCLEOTIDE SEQUENCE [LARGE SCALE GENOMIC DNA]</scope>
    <source>
        <strain evidence="4 5">CH446_14T</strain>
    </source>
</reference>
<evidence type="ECO:0000256" key="2">
    <source>
        <dbReference type="ARBA" id="ARBA00022643"/>
    </source>
</evidence>
<organism evidence="4 5">
    <name type="scientific">Bacillus infantis</name>
    <dbReference type="NCBI Taxonomy" id="324767"/>
    <lineage>
        <taxon>Bacteria</taxon>
        <taxon>Bacillati</taxon>
        <taxon>Bacillota</taxon>
        <taxon>Bacilli</taxon>
        <taxon>Bacillales</taxon>
        <taxon>Bacillaceae</taxon>
        <taxon>Bacillus</taxon>
    </lineage>
</organism>
<proteinExistence type="predicted"/>
<accession>A0A5D4RHZ0</accession>
<dbReference type="SUPFAM" id="SSF52218">
    <property type="entry name" value="Flavoproteins"/>
    <property type="match status" value="1"/>
</dbReference>
<dbReference type="Gene3D" id="3.40.50.360">
    <property type="match status" value="1"/>
</dbReference>
<evidence type="ECO:0000259" key="3">
    <source>
        <dbReference type="Pfam" id="PF02525"/>
    </source>
</evidence>
<sequence>MKTLCLLGSTRKNGNSEYLAGKILEGTDHTVVHLADKHIEAIHDQRHAEGGFDPIHDDYDQLIELIFSHDVILFATPLYWYGMSGPMKNFFDRWSQYLRDERFNLKEELARKKAYVAVTGGTSAKIKGLPLIQQFEYIFEFVGMEFADYIIGTGVKPGEVKEDRIALAKAEAWNKGLRS</sequence>
<evidence type="ECO:0000313" key="5">
    <source>
        <dbReference type="Proteomes" id="UP000322139"/>
    </source>
</evidence>
<dbReference type="InterPro" id="IPR029039">
    <property type="entry name" value="Flavoprotein-like_sf"/>
</dbReference>
<keyword evidence="1" id="KW-0285">Flavoprotein</keyword>
<gene>
    <name evidence="4" type="ORF">FZD51_06470</name>
</gene>
<dbReference type="RefSeq" id="WP_148974256.1">
    <property type="nucleotide sequence ID" value="NZ_JBNIKU010000009.1"/>
</dbReference>
<feature type="domain" description="Flavodoxin-like fold" evidence="3">
    <location>
        <begin position="1"/>
        <end position="172"/>
    </location>
</feature>
<dbReference type="EMBL" id="VTER01000003">
    <property type="protein sequence ID" value="TYS50459.1"/>
    <property type="molecule type" value="Genomic_DNA"/>
</dbReference>
<dbReference type="AlphaFoldDB" id="A0A5D4RHZ0"/>